<organism evidence="3 4">
    <name type="scientific">Candidatus Nomurabacteria bacterium RIFCSPLOWO2_02_FULL_40_67</name>
    <dbReference type="NCBI Taxonomy" id="1801787"/>
    <lineage>
        <taxon>Bacteria</taxon>
        <taxon>Candidatus Nomuraibacteriota</taxon>
    </lineage>
</organism>
<dbReference type="InterPro" id="IPR036365">
    <property type="entry name" value="PGBD-like_sf"/>
</dbReference>
<feature type="domain" description="Peptidoglycan binding-like" evidence="2">
    <location>
        <begin position="70"/>
        <end position="125"/>
    </location>
</feature>
<keyword evidence="1" id="KW-0732">Signal</keyword>
<dbReference type="InterPro" id="IPR002477">
    <property type="entry name" value="Peptidoglycan-bd-like"/>
</dbReference>
<dbReference type="EMBL" id="MFVL01000013">
    <property type="protein sequence ID" value="OGJ01668.1"/>
    <property type="molecule type" value="Genomic_DNA"/>
</dbReference>
<proteinExistence type="predicted"/>
<reference evidence="3 4" key="1">
    <citation type="journal article" date="2016" name="Nat. Commun.">
        <title>Thousands of microbial genomes shed light on interconnected biogeochemical processes in an aquifer system.</title>
        <authorList>
            <person name="Anantharaman K."/>
            <person name="Brown C.T."/>
            <person name="Hug L.A."/>
            <person name="Sharon I."/>
            <person name="Castelle C.J."/>
            <person name="Probst A.J."/>
            <person name="Thomas B.C."/>
            <person name="Singh A."/>
            <person name="Wilkins M.J."/>
            <person name="Karaoz U."/>
            <person name="Brodie E.L."/>
            <person name="Williams K.H."/>
            <person name="Hubbard S.S."/>
            <person name="Banfield J.F."/>
        </authorList>
    </citation>
    <scope>NUCLEOTIDE SEQUENCE [LARGE SCALE GENOMIC DNA]</scope>
</reference>
<feature type="signal peptide" evidence="1">
    <location>
        <begin position="1"/>
        <end position="23"/>
    </location>
</feature>
<protein>
    <recommendedName>
        <fullName evidence="2">Peptidoglycan binding-like domain-containing protein</fullName>
    </recommendedName>
</protein>
<dbReference type="Pfam" id="PF01471">
    <property type="entry name" value="PG_binding_1"/>
    <property type="match status" value="1"/>
</dbReference>
<feature type="chain" id="PRO_5009527499" description="Peptidoglycan binding-like domain-containing protein" evidence="1">
    <location>
        <begin position="24"/>
        <end position="232"/>
    </location>
</feature>
<gene>
    <name evidence="3" type="ORF">A3I23_00130</name>
</gene>
<dbReference type="Proteomes" id="UP000177693">
    <property type="component" value="Unassembled WGS sequence"/>
</dbReference>
<dbReference type="SUPFAM" id="SSF47090">
    <property type="entry name" value="PGBD-like"/>
    <property type="match status" value="1"/>
</dbReference>
<dbReference type="Gene3D" id="1.10.101.10">
    <property type="entry name" value="PGBD-like superfamily/PGBD"/>
    <property type="match status" value="1"/>
</dbReference>
<evidence type="ECO:0000259" key="2">
    <source>
        <dbReference type="Pfam" id="PF01471"/>
    </source>
</evidence>
<evidence type="ECO:0000313" key="3">
    <source>
        <dbReference type="EMBL" id="OGJ01668.1"/>
    </source>
</evidence>
<dbReference type="InterPro" id="IPR036366">
    <property type="entry name" value="PGBDSf"/>
</dbReference>
<sequence length="232" mass="25188">MKKYTLILFVLAFISLGINSASATPSDYDYDFNIAPGCTPTSAYSMSTGLPCPTPTSTFTQTLRYGMTNNAEVTELQRFLIAKGYLQGTPNGMLYQTTQDAIKRFQAAHSLTADGVVGLRTRTVLNSLQGNSMNNTQTNFPSSLQTTINVTFPQWCEAGHCASHTTGYTKVTGSQYYIWSIDNIFDDSSASTLKSALVDCSGASCVVSYIFPSTWNCQPGRGHSNFSQTSCI</sequence>
<name>A0A1F6Y5N5_9BACT</name>
<accession>A0A1F6Y5N5</accession>
<evidence type="ECO:0000256" key="1">
    <source>
        <dbReference type="SAM" id="SignalP"/>
    </source>
</evidence>
<comment type="caution">
    <text evidence="3">The sequence shown here is derived from an EMBL/GenBank/DDBJ whole genome shotgun (WGS) entry which is preliminary data.</text>
</comment>
<dbReference type="AlphaFoldDB" id="A0A1F6Y5N5"/>
<evidence type="ECO:0000313" key="4">
    <source>
        <dbReference type="Proteomes" id="UP000177693"/>
    </source>
</evidence>